<keyword evidence="3" id="KW-0378">Hydrolase</keyword>
<evidence type="ECO:0000313" key="7">
    <source>
        <dbReference type="Proteomes" id="UP001056323"/>
    </source>
</evidence>
<evidence type="ECO:0000256" key="3">
    <source>
        <dbReference type="ARBA" id="ARBA00022801"/>
    </source>
</evidence>
<dbReference type="GO" id="GO:0046872">
    <property type="term" value="F:metal ion binding"/>
    <property type="evidence" value="ECO:0007669"/>
    <property type="project" value="UniProtKB-KW"/>
</dbReference>
<dbReference type="KEGG" id="bhb:M9394_00450"/>
<proteinExistence type="predicted"/>
<dbReference type="InterPro" id="IPR001279">
    <property type="entry name" value="Metallo-B-lactamas"/>
</dbReference>
<comment type="cofactor">
    <cofactor evidence="1">
        <name>Zn(2+)</name>
        <dbReference type="ChEBI" id="CHEBI:29105"/>
    </cofactor>
</comment>
<keyword evidence="4" id="KW-0862">Zinc</keyword>
<evidence type="ECO:0000256" key="2">
    <source>
        <dbReference type="ARBA" id="ARBA00022723"/>
    </source>
</evidence>
<protein>
    <submittedName>
        <fullName evidence="6">MBL fold metallo-hydrolase</fullName>
    </submittedName>
</protein>
<dbReference type="Pfam" id="PF00753">
    <property type="entry name" value="Lactamase_B"/>
    <property type="match status" value="1"/>
</dbReference>
<dbReference type="SMART" id="SM00849">
    <property type="entry name" value="Lactamase_B"/>
    <property type="match status" value="1"/>
</dbReference>
<name>A0AAE9L643_9ENTR</name>
<dbReference type="AlphaFoldDB" id="A0AAE9L643"/>
<dbReference type="SUPFAM" id="SSF56281">
    <property type="entry name" value="Metallo-hydrolase/oxidoreductase"/>
    <property type="match status" value="1"/>
</dbReference>
<dbReference type="CDD" id="cd07737">
    <property type="entry name" value="YcbL-like_MBL-fold"/>
    <property type="match status" value="1"/>
</dbReference>
<gene>
    <name evidence="6" type="ORF">M9394_00450</name>
</gene>
<reference evidence="6" key="1">
    <citation type="submission" date="2022-05" db="EMBL/GenBank/DDBJ databases">
        <title>Impact of host demography and evolutionary history on endosymbiont molecular evolution: a test in carpenter ants (Genus Camponotus) and their Blochmannia endosymbionts.</title>
        <authorList>
            <person name="Manthey J.D."/>
            <person name="Giron J.C."/>
            <person name="Hruska J.P."/>
        </authorList>
    </citation>
    <scope>NUCLEOTIDE SEQUENCE</scope>
    <source>
        <strain evidence="6">C-049</strain>
    </source>
</reference>
<accession>A0AAE9L643</accession>
<evidence type="ECO:0000256" key="4">
    <source>
        <dbReference type="ARBA" id="ARBA00022833"/>
    </source>
</evidence>
<evidence type="ECO:0000313" key="6">
    <source>
        <dbReference type="EMBL" id="URJ27624.1"/>
    </source>
</evidence>
<dbReference type="InterPro" id="IPR051453">
    <property type="entry name" value="MBL_Glyoxalase_II"/>
</dbReference>
<dbReference type="RefSeq" id="WP_250247530.1">
    <property type="nucleotide sequence ID" value="NZ_CP097749.1"/>
</dbReference>
<dbReference type="GO" id="GO:0016787">
    <property type="term" value="F:hydrolase activity"/>
    <property type="evidence" value="ECO:0007669"/>
    <property type="project" value="UniProtKB-KW"/>
</dbReference>
<dbReference type="InterPro" id="IPR036866">
    <property type="entry name" value="RibonucZ/Hydroxyglut_hydro"/>
</dbReference>
<evidence type="ECO:0000259" key="5">
    <source>
        <dbReference type="SMART" id="SM00849"/>
    </source>
</evidence>
<dbReference type="EMBL" id="CP097751">
    <property type="protein sequence ID" value="URJ27624.1"/>
    <property type="molecule type" value="Genomic_DNA"/>
</dbReference>
<sequence length="221" mass="24639">MRYNIIPVTPFHQNCSIIWCEVTHEAVLVDPGGESNKLRSEIDKLGVKVNKILLTHGHFDHVGSAMELRQYYKIPIIGPNKADQSLLDDLSVQCRMLDVDLPNSSTTAVIPDVWLEDGDTVQVGREVFDVLHCPGHSPGHIVYWNKIRKFMVMGDVLFKKSIGRTDLPGGSIAVLINSIKTKLFPLGDDILFLPGHGSSSTLGYERLNNIYVTHICHSKNL</sequence>
<keyword evidence="2" id="KW-0479">Metal-binding</keyword>
<dbReference type="PANTHER" id="PTHR46233">
    <property type="entry name" value="HYDROXYACYLGLUTATHIONE HYDROLASE GLOC"/>
    <property type="match status" value="1"/>
</dbReference>
<evidence type="ECO:0000256" key="1">
    <source>
        <dbReference type="ARBA" id="ARBA00001947"/>
    </source>
</evidence>
<dbReference type="Proteomes" id="UP001056323">
    <property type="component" value="Chromosome"/>
</dbReference>
<organism evidence="6 7">
    <name type="scientific">Candidatus Blochmanniella camponoti</name>
    <dbReference type="NCBI Taxonomy" id="108080"/>
    <lineage>
        <taxon>Bacteria</taxon>
        <taxon>Pseudomonadati</taxon>
        <taxon>Pseudomonadota</taxon>
        <taxon>Gammaproteobacteria</taxon>
        <taxon>Enterobacterales</taxon>
        <taxon>Enterobacteriaceae</taxon>
        <taxon>ant endosymbionts</taxon>
        <taxon>Candidatus Blochmanniella</taxon>
    </lineage>
</organism>
<dbReference type="Gene3D" id="3.60.15.10">
    <property type="entry name" value="Ribonuclease Z/Hydroxyacylglutathione hydrolase-like"/>
    <property type="match status" value="1"/>
</dbReference>
<feature type="domain" description="Metallo-beta-lactamase" evidence="5">
    <location>
        <begin position="12"/>
        <end position="196"/>
    </location>
</feature>
<dbReference type="PANTHER" id="PTHR46233:SF3">
    <property type="entry name" value="HYDROXYACYLGLUTATHIONE HYDROLASE GLOC"/>
    <property type="match status" value="1"/>
</dbReference>